<dbReference type="Proteomes" id="UP000673394">
    <property type="component" value="Unassembled WGS sequence"/>
</dbReference>
<accession>A0ABS5CCA5</accession>
<dbReference type="Pfam" id="PF00583">
    <property type="entry name" value="Acetyltransf_1"/>
    <property type="match status" value="1"/>
</dbReference>
<gene>
    <name evidence="4" type="ORF">I8J30_03220</name>
    <name evidence="5" type="ORF">I8J30_12975</name>
</gene>
<reference evidence="5 6" key="1">
    <citation type="submission" date="2021-04" db="EMBL/GenBank/DDBJ databases">
        <title>Paenibacillus sp. DLE-14 whole genome sequence.</title>
        <authorList>
            <person name="Ham Y.J."/>
        </authorList>
    </citation>
    <scope>NUCLEOTIDE SEQUENCE [LARGE SCALE GENOMIC DNA]</scope>
    <source>
        <strain evidence="5 6">DLE-14</strain>
    </source>
</reference>
<dbReference type="Gene3D" id="3.40.630.30">
    <property type="match status" value="1"/>
</dbReference>
<evidence type="ECO:0000313" key="4">
    <source>
        <dbReference type="EMBL" id="MBP3961707.1"/>
    </source>
</evidence>
<dbReference type="PANTHER" id="PTHR43877">
    <property type="entry name" value="AMINOALKYLPHOSPHONATE N-ACETYLTRANSFERASE-RELATED-RELATED"/>
    <property type="match status" value="1"/>
</dbReference>
<sequence>MIKRLDLTDPSAAQQFLDVQLPSYRIEAELIGFDGIPGLHDTIEKLGKCQEIFFGCYVEGELAGAISFKLEEEGSVVDIHRLVVHPNYFRRGIGERLVQFVLEAFRSQANTFIVATGAANTPAKRLYAKLGFEEVREVEAAPGLFIAEFTRRGDC</sequence>
<dbReference type="EMBL" id="JAGKSP010000004">
    <property type="protein sequence ID" value="MBP3963622.1"/>
    <property type="molecule type" value="Genomic_DNA"/>
</dbReference>
<dbReference type="EMBL" id="JAGKSP010000001">
    <property type="protein sequence ID" value="MBP3961707.1"/>
    <property type="molecule type" value="Genomic_DNA"/>
</dbReference>
<evidence type="ECO:0000256" key="2">
    <source>
        <dbReference type="ARBA" id="ARBA00023315"/>
    </source>
</evidence>
<dbReference type="RefSeq" id="WP_210655306.1">
    <property type="nucleotide sequence ID" value="NZ_JAGKSP010000001.1"/>
</dbReference>
<name>A0ABS5CCA5_9BACL</name>
<dbReference type="PROSITE" id="PS51186">
    <property type="entry name" value="GNAT"/>
    <property type="match status" value="1"/>
</dbReference>
<evidence type="ECO:0000313" key="5">
    <source>
        <dbReference type="EMBL" id="MBP3963622.1"/>
    </source>
</evidence>
<evidence type="ECO:0000256" key="1">
    <source>
        <dbReference type="ARBA" id="ARBA00022679"/>
    </source>
</evidence>
<comment type="caution">
    <text evidence="5">The sequence shown here is derived from an EMBL/GenBank/DDBJ whole genome shotgun (WGS) entry which is preliminary data.</text>
</comment>
<evidence type="ECO:0000259" key="3">
    <source>
        <dbReference type="PROSITE" id="PS51186"/>
    </source>
</evidence>
<dbReference type="InterPro" id="IPR016181">
    <property type="entry name" value="Acyl_CoA_acyltransferase"/>
</dbReference>
<organism evidence="5 6">
    <name type="scientific">Paenibacillus lignilyticus</name>
    <dbReference type="NCBI Taxonomy" id="1172615"/>
    <lineage>
        <taxon>Bacteria</taxon>
        <taxon>Bacillati</taxon>
        <taxon>Bacillota</taxon>
        <taxon>Bacilli</taxon>
        <taxon>Bacillales</taxon>
        <taxon>Paenibacillaceae</taxon>
        <taxon>Paenibacillus</taxon>
    </lineage>
</organism>
<evidence type="ECO:0000313" key="6">
    <source>
        <dbReference type="Proteomes" id="UP000673394"/>
    </source>
</evidence>
<feature type="domain" description="N-acetyltransferase" evidence="3">
    <location>
        <begin position="1"/>
        <end position="152"/>
    </location>
</feature>
<keyword evidence="6" id="KW-1185">Reference proteome</keyword>
<proteinExistence type="predicted"/>
<keyword evidence="1" id="KW-0808">Transferase</keyword>
<protein>
    <submittedName>
        <fullName evidence="5">GNAT family N-acetyltransferase</fullName>
    </submittedName>
</protein>
<dbReference type="InterPro" id="IPR000182">
    <property type="entry name" value="GNAT_dom"/>
</dbReference>
<dbReference type="SUPFAM" id="SSF55729">
    <property type="entry name" value="Acyl-CoA N-acyltransferases (Nat)"/>
    <property type="match status" value="1"/>
</dbReference>
<keyword evidence="2" id="KW-0012">Acyltransferase</keyword>
<dbReference type="CDD" id="cd04301">
    <property type="entry name" value="NAT_SF"/>
    <property type="match status" value="1"/>
</dbReference>
<dbReference type="InterPro" id="IPR050832">
    <property type="entry name" value="Bact_Acetyltransf"/>
</dbReference>